<keyword evidence="3" id="KW-1185">Reference proteome</keyword>
<name>I1CLX0_RHIO9</name>
<organism evidence="2 3">
    <name type="scientific">Rhizopus delemar (strain RA 99-880 / ATCC MYA-4621 / FGSC 9543 / NRRL 43880)</name>
    <name type="common">Mucormycosis agent</name>
    <name type="synonym">Rhizopus arrhizus var. delemar</name>
    <dbReference type="NCBI Taxonomy" id="246409"/>
    <lineage>
        <taxon>Eukaryota</taxon>
        <taxon>Fungi</taxon>
        <taxon>Fungi incertae sedis</taxon>
        <taxon>Mucoromycota</taxon>
        <taxon>Mucoromycotina</taxon>
        <taxon>Mucoromycetes</taxon>
        <taxon>Mucorales</taxon>
        <taxon>Mucorineae</taxon>
        <taxon>Rhizopodaceae</taxon>
        <taxon>Rhizopus</taxon>
    </lineage>
</organism>
<keyword evidence="1" id="KW-0812">Transmembrane</keyword>
<dbReference type="Proteomes" id="UP000009138">
    <property type="component" value="Unassembled WGS sequence"/>
</dbReference>
<evidence type="ECO:0000313" key="3">
    <source>
        <dbReference type="Proteomes" id="UP000009138"/>
    </source>
</evidence>
<keyword evidence="1" id="KW-0472">Membrane</keyword>
<keyword evidence="1" id="KW-1133">Transmembrane helix</keyword>
<reference evidence="2 3" key="1">
    <citation type="journal article" date="2009" name="PLoS Genet.">
        <title>Genomic analysis of the basal lineage fungus Rhizopus oryzae reveals a whole-genome duplication.</title>
        <authorList>
            <person name="Ma L.-J."/>
            <person name="Ibrahim A.S."/>
            <person name="Skory C."/>
            <person name="Grabherr M.G."/>
            <person name="Burger G."/>
            <person name="Butler M."/>
            <person name="Elias M."/>
            <person name="Idnurm A."/>
            <person name="Lang B.F."/>
            <person name="Sone T."/>
            <person name="Abe A."/>
            <person name="Calvo S.E."/>
            <person name="Corrochano L.M."/>
            <person name="Engels R."/>
            <person name="Fu J."/>
            <person name="Hansberg W."/>
            <person name="Kim J.-M."/>
            <person name="Kodira C.D."/>
            <person name="Koehrsen M.J."/>
            <person name="Liu B."/>
            <person name="Miranda-Saavedra D."/>
            <person name="O'Leary S."/>
            <person name="Ortiz-Castellanos L."/>
            <person name="Poulter R."/>
            <person name="Rodriguez-Romero J."/>
            <person name="Ruiz-Herrera J."/>
            <person name="Shen Y.-Q."/>
            <person name="Zeng Q."/>
            <person name="Galagan J."/>
            <person name="Birren B.W."/>
            <person name="Cuomo C.A."/>
            <person name="Wickes B.L."/>
        </authorList>
    </citation>
    <scope>NUCLEOTIDE SEQUENCE [LARGE SCALE GENOMIC DNA]</scope>
    <source>
        <strain evidence="3">RA 99-880 / ATCC MYA-4621 / FGSC 9543 / NRRL 43880</strain>
    </source>
</reference>
<dbReference type="EMBL" id="CH476744">
    <property type="protein sequence ID" value="EIE89450.1"/>
    <property type="molecule type" value="Genomic_DNA"/>
</dbReference>
<dbReference type="AlphaFoldDB" id="I1CLX0"/>
<feature type="transmembrane region" description="Helical" evidence="1">
    <location>
        <begin position="121"/>
        <end position="145"/>
    </location>
</feature>
<dbReference type="RefSeq" id="XP_067524846.1">
    <property type="nucleotide sequence ID" value="XM_067668745.1"/>
</dbReference>
<dbReference type="VEuPathDB" id="FungiDB:RO3G_14161"/>
<evidence type="ECO:0000256" key="1">
    <source>
        <dbReference type="SAM" id="Phobius"/>
    </source>
</evidence>
<dbReference type="eggNOG" id="ENOG502R6GY">
    <property type="taxonomic scope" value="Eukaryota"/>
</dbReference>
<protein>
    <submittedName>
        <fullName evidence="2">Uncharacterized protein</fullName>
    </submittedName>
</protein>
<accession>I1CLX0</accession>
<proteinExistence type="predicted"/>
<dbReference type="InParanoid" id="I1CLX0"/>
<sequence>MSIVFHLNCTNKTITTEWILKNATSLPEFVGNTVSFGQTCTRVPMPNTTWHPNTTNADPYDQYLSNCENSLYCDISGLCVQMLKHGEVCASSNQCANMVCINQTCQLGQHYYQSMTNTIHIAIYVVCVLLFIGAMIGIYFVSGYIKKKKMKQKGMDQSMSSKPEDQQQTGIAVDTAKKAEQSELFRDKGKRKFEEIVPVS</sequence>
<evidence type="ECO:0000313" key="2">
    <source>
        <dbReference type="EMBL" id="EIE89450.1"/>
    </source>
</evidence>
<dbReference type="GeneID" id="93621126"/>
<gene>
    <name evidence="2" type="ORF">RO3G_14161</name>
</gene>